<feature type="compositionally biased region" description="Basic residues" evidence="1">
    <location>
        <begin position="1"/>
        <end position="19"/>
    </location>
</feature>
<keyword evidence="2" id="KW-0472">Membrane</keyword>
<evidence type="ECO:0000256" key="2">
    <source>
        <dbReference type="SAM" id="Phobius"/>
    </source>
</evidence>
<feature type="transmembrane region" description="Helical" evidence="2">
    <location>
        <begin position="107"/>
        <end position="128"/>
    </location>
</feature>
<keyword evidence="2" id="KW-0812">Transmembrane</keyword>
<dbReference type="AlphaFoldDB" id="A0A537JV74"/>
<keyword evidence="2" id="KW-1133">Transmembrane helix</keyword>
<evidence type="ECO:0000313" key="3">
    <source>
        <dbReference type="EMBL" id="TMI87448.1"/>
    </source>
</evidence>
<reference evidence="3 4" key="1">
    <citation type="journal article" date="2019" name="Nat. Microbiol.">
        <title>Mediterranean grassland soil C-N compound turnover is dependent on rainfall and depth, and is mediated by genomically divergent microorganisms.</title>
        <authorList>
            <person name="Diamond S."/>
            <person name="Andeer P.F."/>
            <person name="Li Z."/>
            <person name="Crits-Christoph A."/>
            <person name="Burstein D."/>
            <person name="Anantharaman K."/>
            <person name="Lane K.R."/>
            <person name="Thomas B.C."/>
            <person name="Pan C."/>
            <person name="Northen T.R."/>
            <person name="Banfield J.F."/>
        </authorList>
    </citation>
    <scope>NUCLEOTIDE SEQUENCE [LARGE SCALE GENOMIC DNA]</scope>
    <source>
        <strain evidence="3">NP_3</strain>
    </source>
</reference>
<dbReference type="Proteomes" id="UP000318509">
    <property type="component" value="Unassembled WGS sequence"/>
</dbReference>
<dbReference type="EMBL" id="VBAK01000157">
    <property type="protein sequence ID" value="TMI87448.1"/>
    <property type="molecule type" value="Genomic_DNA"/>
</dbReference>
<feature type="region of interest" description="Disordered" evidence="1">
    <location>
        <begin position="1"/>
        <end position="39"/>
    </location>
</feature>
<evidence type="ECO:0000313" key="4">
    <source>
        <dbReference type="Proteomes" id="UP000318509"/>
    </source>
</evidence>
<name>A0A537JV74_9BACT</name>
<gene>
    <name evidence="3" type="ORF">E6H00_15605</name>
</gene>
<protein>
    <submittedName>
        <fullName evidence="3">Uncharacterized protein</fullName>
    </submittedName>
</protein>
<evidence type="ECO:0000256" key="1">
    <source>
        <dbReference type="SAM" id="MobiDB-lite"/>
    </source>
</evidence>
<accession>A0A537JV74</accession>
<organism evidence="3 4">
    <name type="scientific">Candidatus Segetimicrobium genomatis</name>
    <dbReference type="NCBI Taxonomy" id="2569760"/>
    <lineage>
        <taxon>Bacteria</taxon>
        <taxon>Bacillati</taxon>
        <taxon>Candidatus Sysuimicrobiota</taxon>
        <taxon>Candidatus Sysuimicrobiia</taxon>
        <taxon>Candidatus Sysuimicrobiales</taxon>
        <taxon>Candidatus Segetimicrobiaceae</taxon>
        <taxon>Candidatus Segetimicrobium</taxon>
    </lineage>
</organism>
<comment type="caution">
    <text evidence="3">The sequence shown here is derived from an EMBL/GenBank/DDBJ whole genome shotgun (WGS) entry which is preliminary data.</text>
</comment>
<proteinExistence type="predicted"/>
<sequence length="137" mass="14449">MTARSRRIAARRRNGRRASGRPSPTKSGRLTPAKAGRPDVINLGFPGPAKAGHSAPAAAGRFDPVDTGYLDLMEPVNGDRRVGKRRQAGRPPRVTSLTGLFSRVPRAIGGVTLVLGAAGAVALHLVLFGRAKRHIGF</sequence>